<gene>
    <name evidence="5" type="ORF">SAMN02982917_1363</name>
</gene>
<dbReference type="Proteomes" id="UP000192936">
    <property type="component" value="Unassembled WGS sequence"/>
</dbReference>
<organism evidence="5 6">
    <name type="scientific">Azospirillum oryzae</name>
    <dbReference type="NCBI Taxonomy" id="286727"/>
    <lineage>
        <taxon>Bacteria</taxon>
        <taxon>Pseudomonadati</taxon>
        <taxon>Pseudomonadota</taxon>
        <taxon>Alphaproteobacteria</taxon>
        <taxon>Rhodospirillales</taxon>
        <taxon>Azospirillaceae</taxon>
        <taxon>Azospirillum</taxon>
    </lineage>
</organism>
<keyword evidence="3" id="KW-0479">Metal-binding</keyword>
<dbReference type="InterPro" id="IPR018389">
    <property type="entry name" value="DctP_fam"/>
</dbReference>
<feature type="binding site" evidence="3">
    <location>
        <position position="218"/>
    </location>
    <ligand>
        <name>Na(+)</name>
        <dbReference type="ChEBI" id="CHEBI:29101"/>
    </ligand>
</feature>
<name>A0A1X7E936_9PROT</name>
<dbReference type="OrthoDB" id="9780733at2"/>
<dbReference type="Gene3D" id="3.40.190.10">
    <property type="entry name" value="Periplasmic binding protein-like II"/>
    <property type="match status" value="1"/>
</dbReference>
<keyword evidence="1 4" id="KW-0732">Signal</keyword>
<feature type="binding site" evidence="2">
    <location>
        <position position="180"/>
    </location>
    <ligand>
        <name>substrate</name>
    </ligand>
</feature>
<dbReference type="RefSeq" id="WP_085083579.1">
    <property type="nucleotide sequence ID" value="NZ_FXAK01000002.1"/>
</dbReference>
<feature type="binding site" evidence="3">
    <location>
        <position position="243"/>
    </location>
    <ligand>
        <name>substrate</name>
    </ligand>
</feature>
<dbReference type="STRING" id="286727.SAMN02982917_1363"/>
<evidence type="ECO:0000256" key="3">
    <source>
        <dbReference type="PIRSR" id="PIRSR039026-2"/>
    </source>
</evidence>
<dbReference type="Pfam" id="PF03480">
    <property type="entry name" value="DctP"/>
    <property type="match status" value="1"/>
</dbReference>
<accession>A0A1X7E936</accession>
<dbReference type="InterPro" id="IPR038404">
    <property type="entry name" value="TRAP_DctP_sf"/>
</dbReference>
<dbReference type="PIRSF" id="PIRSF039026">
    <property type="entry name" value="SiaP"/>
    <property type="match status" value="1"/>
</dbReference>
<dbReference type="EMBL" id="FXAK01000002">
    <property type="protein sequence ID" value="SMF29467.1"/>
    <property type="molecule type" value="Genomic_DNA"/>
</dbReference>
<reference evidence="5 6" key="1">
    <citation type="submission" date="2017-04" db="EMBL/GenBank/DDBJ databases">
        <authorList>
            <person name="Afonso C.L."/>
            <person name="Miller P.J."/>
            <person name="Scott M.A."/>
            <person name="Spackman E."/>
            <person name="Goraichik I."/>
            <person name="Dimitrov K.M."/>
            <person name="Suarez D.L."/>
            <person name="Swayne D.E."/>
        </authorList>
    </citation>
    <scope>NUCLEOTIDE SEQUENCE [LARGE SCALE GENOMIC DNA]</scope>
    <source>
        <strain evidence="5 6">A2P</strain>
    </source>
</reference>
<dbReference type="PROSITE" id="PS51318">
    <property type="entry name" value="TAT"/>
    <property type="match status" value="1"/>
</dbReference>
<proteinExistence type="predicted"/>
<evidence type="ECO:0000256" key="2">
    <source>
        <dbReference type="PIRSR" id="PIRSR039026-1"/>
    </source>
</evidence>
<dbReference type="Gene3D" id="3.40.190.170">
    <property type="entry name" value="Bacterial extracellular solute-binding protein, family 7"/>
    <property type="match status" value="1"/>
</dbReference>
<feature type="binding site" evidence="2">
    <location>
        <position position="159"/>
    </location>
    <ligand>
        <name>substrate</name>
    </ligand>
</feature>
<evidence type="ECO:0000256" key="1">
    <source>
        <dbReference type="ARBA" id="ARBA00022729"/>
    </source>
</evidence>
<dbReference type="InterPro" id="IPR026289">
    <property type="entry name" value="SBP_TakP-like"/>
</dbReference>
<dbReference type="AlphaFoldDB" id="A0A1X7E936"/>
<dbReference type="GO" id="GO:0055085">
    <property type="term" value="P:transmembrane transport"/>
    <property type="evidence" value="ECO:0007669"/>
    <property type="project" value="InterPro"/>
</dbReference>
<dbReference type="InterPro" id="IPR006311">
    <property type="entry name" value="TAT_signal"/>
</dbReference>
<sequence length="366" mass="40209">MERRAFLTKAGVGAVSTVAASTLAAPAIAQTQPSIQWRLASSFPKSTDILVGTSEMIAKRVSEATDGKFQIRVHAAGEIVPGLQVLDAVQNGTVQCGHTCGYYYVGKDPTFAFDTAIPFGPNARQQNAWYQYGGGQEVMRTFFAKHGIVQFPAGNTGAQMGGWYRKEIKSLADFNGLKIRIAGITGQIMAKLGAAPTQIAGSDIYPALEKGTIDAVEFVGPYDDEKLGFVQVAKYYYYPGWWEGGPQVSLYINQKEWDALPKSYQAILTAACAEANSAMTARYDAENAKALKRLVAKGALLRPYPRDLMEAAHKIAYELYDDIAKTNPDFKAVYDSWKPFLDEVQLWFRVAELPYDNFMQTAGRSK</sequence>
<protein>
    <submittedName>
        <fullName evidence="5">TRAP-type mannitol/chloroaromatic compound transport system, substrate-binding protein</fullName>
    </submittedName>
</protein>
<dbReference type="NCBIfam" id="NF037995">
    <property type="entry name" value="TRAP_S1"/>
    <property type="match status" value="1"/>
</dbReference>
<dbReference type="CDD" id="cd13682">
    <property type="entry name" value="PBP2_TRAP_alpha-ketoacid"/>
    <property type="match status" value="1"/>
</dbReference>
<dbReference type="GO" id="GO:0046872">
    <property type="term" value="F:metal ion binding"/>
    <property type="evidence" value="ECO:0007669"/>
    <property type="project" value="UniProtKB-KW"/>
</dbReference>
<dbReference type="GO" id="GO:0043177">
    <property type="term" value="F:organic acid binding"/>
    <property type="evidence" value="ECO:0007669"/>
    <property type="project" value="InterPro"/>
</dbReference>
<dbReference type="GO" id="GO:0031317">
    <property type="term" value="C:tripartite ATP-independent periplasmic transporter complex"/>
    <property type="evidence" value="ECO:0007669"/>
    <property type="project" value="InterPro"/>
</dbReference>
<evidence type="ECO:0000313" key="5">
    <source>
        <dbReference type="EMBL" id="SMF29467.1"/>
    </source>
</evidence>
<dbReference type="PANTHER" id="PTHR33376">
    <property type="match status" value="1"/>
</dbReference>
<feature type="binding site" evidence="3">
    <location>
        <position position="217"/>
    </location>
    <ligand>
        <name>substrate</name>
    </ligand>
</feature>
<dbReference type="GO" id="GO:0015849">
    <property type="term" value="P:organic acid transport"/>
    <property type="evidence" value="ECO:0007669"/>
    <property type="project" value="InterPro"/>
</dbReference>
<feature type="chain" id="PRO_5010886785" evidence="4">
    <location>
        <begin position="25"/>
        <end position="366"/>
    </location>
</feature>
<feature type="signal peptide" evidence="4">
    <location>
        <begin position="1"/>
        <end position="24"/>
    </location>
</feature>
<dbReference type="InterPro" id="IPR041722">
    <property type="entry name" value="TakP/all3028"/>
</dbReference>
<dbReference type="PANTHER" id="PTHR33376:SF5">
    <property type="entry name" value="EXTRACYTOPLASMIC SOLUTE RECEPTOR PROTEIN"/>
    <property type="match status" value="1"/>
</dbReference>
<evidence type="ECO:0000313" key="6">
    <source>
        <dbReference type="Proteomes" id="UP000192936"/>
    </source>
</evidence>
<evidence type="ECO:0000256" key="4">
    <source>
        <dbReference type="SAM" id="SignalP"/>
    </source>
</evidence>